<protein>
    <submittedName>
        <fullName evidence="2">Uncharacterized protein</fullName>
    </submittedName>
</protein>
<sequence>MVVTKQFKVDEERRGLQLQDFDDTEDDALSLCDLPLNSNFSEWNEFSDDYQSSSFDPDVFEFFSEDFTSSTKPTDNIIFCGKLIPYKEPVQNHGKEVEPKIESKNTKKRGIFHWKSRTSLSKKNRARSSKAYKDKTLSIQEPENGGWDTDCNADKYDFKIKKASVLATPIKSTRWHVLAFGVGRAPVRMRLNDIKNRQSKRNPAAKCGSDQPDVIQNGKSSHGKRAKSLWSLLRMLSLKSHPANNIVVKASVGCFPL</sequence>
<dbReference type="AlphaFoldDB" id="A0AAV8T0M8"/>
<evidence type="ECO:0000256" key="1">
    <source>
        <dbReference type="SAM" id="MobiDB-lite"/>
    </source>
</evidence>
<evidence type="ECO:0000313" key="2">
    <source>
        <dbReference type="EMBL" id="KAJ8760302.1"/>
    </source>
</evidence>
<proteinExistence type="predicted"/>
<dbReference type="PANTHER" id="PTHR34130:SF5">
    <property type="entry name" value="OS08G0243800 PROTEIN"/>
    <property type="match status" value="1"/>
</dbReference>
<organism evidence="2 3">
    <name type="scientific">Erythroxylum novogranatense</name>
    <dbReference type="NCBI Taxonomy" id="1862640"/>
    <lineage>
        <taxon>Eukaryota</taxon>
        <taxon>Viridiplantae</taxon>
        <taxon>Streptophyta</taxon>
        <taxon>Embryophyta</taxon>
        <taxon>Tracheophyta</taxon>
        <taxon>Spermatophyta</taxon>
        <taxon>Magnoliopsida</taxon>
        <taxon>eudicotyledons</taxon>
        <taxon>Gunneridae</taxon>
        <taxon>Pentapetalae</taxon>
        <taxon>rosids</taxon>
        <taxon>fabids</taxon>
        <taxon>Malpighiales</taxon>
        <taxon>Erythroxylaceae</taxon>
        <taxon>Erythroxylum</taxon>
    </lineage>
</organism>
<evidence type="ECO:0000313" key="3">
    <source>
        <dbReference type="Proteomes" id="UP001159364"/>
    </source>
</evidence>
<gene>
    <name evidence="2" type="ORF">K2173_011714</name>
</gene>
<name>A0AAV8T0M8_9ROSI</name>
<reference evidence="2 3" key="1">
    <citation type="submission" date="2021-09" db="EMBL/GenBank/DDBJ databases">
        <title>Genomic insights and catalytic innovation underlie evolution of tropane alkaloids biosynthesis.</title>
        <authorList>
            <person name="Wang Y.-J."/>
            <person name="Tian T."/>
            <person name="Huang J.-P."/>
            <person name="Huang S.-X."/>
        </authorList>
    </citation>
    <scope>NUCLEOTIDE SEQUENCE [LARGE SCALE GENOMIC DNA]</scope>
    <source>
        <strain evidence="2">KIB-2018</strain>
        <tissue evidence="2">Leaf</tissue>
    </source>
</reference>
<comment type="caution">
    <text evidence="2">The sequence shown here is derived from an EMBL/GenBank/DDBJ whole genome shotgun (WGS) entry which is preliminary data.</text>
</comment>
<dbReference type="PANTHER" id="PTHR34130">
    <property type="entry name" value="OS08G0243800 PROTEIN"/>
    <property type="match status" value="1"/>
</dbReference>
<feature type="region of interest" description="Disordered" evidence="1">
    <location>
        <begin position="197"/>
        <end position="222"/>
    </location>
</feature>
<keyword evidence="3" id="KW-1185">Reference proteome</keyword>
<dbReference type="Proteomes" id="UP001159364">
    <property type="component" value="Linkage Group LG07"/>
</dbReference>
<dbReference type="EMBL" id="JAIWQS010000007">
    <property type="protein sequence ID" value="KAJ8760302.1"/>
    <property type="molecule type" value="Genomic_DNA"/>
</dbReference>
<accession>A0AAV8T0M8</accession>